<sequence length="218" mass="23412">MRRMSPDVVIVHLWSLSEDVVLHRTARGEQLVLTSRWGVDRLERPDPLVYETLRRMELGPVLLGNAAASGRQHAEQPVDVRAFMLPTLTRLSHLVVRTLGVDDLRGPLLSVFPLVPDAPFTLRLSGVQPVRLPGTAVLTSVPSGFSLEAAGCPHRVVLHRPEAAMVVALLAWPVTHEAAAASLPLPPQVTESVLRYLAAAGMAVAADDDSAEAGATGR</sequence>
<gene>
    <name evidence="1" type="ORF">SO3561_03267</name>
</gene>
<dbReference type="EMBL" id="BDQI01000005">
    <property type="protein sequence ID" value="GAX51760.1"/>
    <property type="molecule type" value="Genomic_DNA"/>
</dbReference>
<proteinExistence type="predicted"/>
<accession>A0A250VCN2</accession>
<evidence type="ECO:0000313" key="2">
    <source>
        <dbReference type="Proteomes" id="UP000217446"/>
    </source>
</evidence>
<evidence type="ECO:0000313" key="1">
    <source>
        <dbReference type="EMBL" id="GAX51760.1"/>
    </source>
</evidence>
<organism evidence="1 2">
    <name type="scientific">Streptomyces olivochromogenes</name>
    <dbReference type="NCBI Taxonomy" id="1963"/>
    <lineage>
        <taxon>Bacteria</taxon>
        <taxon>Bacillati</taxon>
        <taxon>Actinomycetota</taxon>
        <taxon>Actinomycetes</taxon>
        <taxon>Kitasatosporales</taxon>
        <taxon>Streptomycetaceae</taxon>
        <taxon>Streptomyces</taxon>
    </lineage>
</organism>
<comment type="caution">
    <text evidence="1">The sequence shown here is derived from an EMBL/GenBank/DDBJ whole genome shotgun (WGS) entry which is preliminary data.</text>
</comment>
<dbReference type="STRING" id="1963.AQJ27_20430"/>
<dbReference type="Proteomes" id="UP000217446">
    <property type="component" value="Unassembled WGS sequence"/>
</dbReference>
<reference evidence="2" key="1">
    <citation type="submission" date="2017-05" db="EMBL/GenBank/DDBJ databases">
        <title>Streptomyces olivochromogenes NBRC 3561 whole genome shotgun sequence.</title>
        <authorList>
            <person name="Dohra H."/>
            <person name="Kodani S."/>
        </authorList>
    </citation>
    <scope>NUCLEOTIDE SEQUENCE [LARGE SCALE GENOMIC DNA]</scope>
    <source>
        <strain evidence="2">NBRC 3561</strain>
    </source>
</reference>
<name>A0A250VCN2_STROL</name>
<keyword evidence="2" id="KW-1185">Reference proteome</keyword>
<protein>
    <submittedName>
        <fullName evidence="1">SagB-type dehydrogenase domain-containing protein</fullName>
    </submittedName>
</protein>
<dbReference type="AlphaFoldDB" id="A0A250VCN2"/>